<name>A0A1I1EGI4_9FLAO</name>
<proteinExistence type="predicted"/>
<evidence type="ECO:0000256" key="1">
    <source>
        <dbReference type="SAM" id="SignalP"/>
    </source>
</evidence>
<sequence>MMMNMILRKKFYFSLAIAATLGLTSCSDDDTPDTSGGDGVGTGSPEQYVIAATSEENSYLLTTDDISQGQVSIVGDGLQVVGTPSWYFYNELAAYSFVYRQGDPGTTQSFILNQEGELEGRNEIDLQVSIQSRGIVGDEMFVQFSSRNYEEPVATFYKINGETQAVSGPFSIDTEALADNGEYAYITDIAEYNNQVLVGYRTIKAGEDGSDSAFNSDFNDHTFIAVFNQDLELQERIEDSGRTGVVAGQQRSQGETGIEPVENGDVYVFSSAIDTDGEVPSGVLRINDGTTEFDQDYFFNITEASGGYNLYRTYYVGENTFVLRMFSEQGEASATPNVSRNRFAVVNVEDQTFDWVEAGVPSEIAGIGEPFIDAAANEVVFPIETNGNPQLYILNADNATMSAGKEVEAVSISAIGRLSNE</sequence>
<reference evidence="3" key="1">
    <citation type="submission" date="2016-10" db="EMBL/GenBank/DDBJ databases">
        <authorList>
            <person name="Varghese N."/>
            <person name="Submissions S."/>
        </authorList>
    </citation>
    <scope>NUCLEOTIDE SEQUENCE [LARGE SCALE GENOMIC DNA]</scope>
    <source>
        <strain evidence="3">DSM 24499</strain>
    </source>
</reference>
<dbReference type="EMBL" id="FOKV01000001">
    <property type="protein sequence ID" value="SFB86235.1"/>
    <property type="molecule type" value="Genomic_DNA"/>
</dbReference>
<feature type="chain" id="PRO_5011629419" description="DUF4374 domain-containing protein" evidence="1">
    <location>
        <begin position="19"/>
        <end position="421"/>
    </location>
</feature>
<dbReference type="Pfam" id="PF14298">
    <property type="entry name" value="DUF4374"/>
    <property type="match status" value="2"/>
</dbReference>
<evidence type="ECO:0000313" key="3">
    <source>
        <dbReference type="Proteomes" id="UP000199438"/>
    </source>
</evidence>
<organism evidence="2 3">
    <name type="scientific">Zunongwangia mangrovi</name>
    <dbReference type="NCBI Taxonomy" id="1334022"/>
    <lineage>
        <taxon>Bacteria</taxon>
        <taxon>Pseudomonadati</taxon>
        <taxon>Bacteroidota</taxon>
        <taxon>Flavobacteriia</taxon>
        <taxon>Flavobacteriales</taxon>
        <taxon>Flavobacteriaceae</taxon>
        <taxon>Zunongwangia</taxon>
    </lineage>
</organism>
<evidence type="ECO:0000313" key="2">
    <source>
        <dbReference type="EMBL" id="SFB86235.1"/>
    </source>
</evidence>
<dbReference type="InterPro" id="IPR025401">
    <property type="entry name" value="DUF4374"/>
</dbReference>
<evidence type="ECO:0008006" key="4">
    <source>
        <dbReference type="Google" id="ProtNLM"/>
    </source>
</evidence>
<gene>
    <name evidence="2" type="ORF">SAMN04487907_101950</name>
</gene>
<dbReference type="STRING" id="1334022.SAMN04487907_101950"/>
<keyword evidence="1" id="KW-0732">Signal</keyword>
<dbReference type="OrthoDB" id="738440at2"/>
<protein>
    <recommendedName>
        <fullName evidence="4">DUF4374 domain-containing protein</fullName>
    </recommendedName>
</protein>
<dbReference type="Proteomes" id="UP000199438">
    <property type="component" value="Unassembled WGS sequence"/>
</dbReference>
<dbReference type="AlphaFoldDB" id="A0A1I1EGI4"/>
<keyword evidence="3" id="KW-1185">Reference proteome</keyword>
<feature type="signal peptide" evidence="1">
    <location>
        <begin position="1"/>
        <end position="18"/>
    </location>
</feature>
<accession>A0A1I1EGI4</accession>
<dbReference type="RefSeq" id="WP_092540194.1">
    <property type="nucleotide sequence ID" value="NZ_FOKV01000001.1"/>
</dbReference>